<dbReference type="Proteomes" id="UP001166251">
    <property type="component" value="Unassembled WGS sequence"/>
</dbReference>
<gene>
    <name evidence="5" type="primary">ssb</name>
    <name evidence="5" type="ORF">K0504_09565</name>
</gene>
<dbReference type="NCBIfam" id="TIGR00621">
    <property type="entry name" value="ssb"/>
    <property type="match status" value="1"/>
</dbReference>
<feature type="region of interest" description="Disordered" evidence="4">
    <location>
        <begin position="130"/>
        <end position="205"/>
    </location>
</feature>
<dbReference type="CDD" id="cd04496">
    <property type="entry name" value="SSB_OBF"/>
    <property type="match status" value="1"/>
</dbReference>
<dbReference type="InterPro" id="IPR011344">
    <property type="entry name" value="ssDNA-bd"/>
</dbReference>
<dbReference type="Gene3D" id="2.40.50.140">
    <property type="entry name" value="Nucleic acid-binding proteins"/>
    <property type="match status" value="1"/>
</dbReference>
<sequence length="205" mass="22374">MRNLKENLVKIAGNVSGLDIKQSTQAANEYFGTITVATDDGYFKKGQNGQNGEWVDRTYFIDVKVDNRVLSQLKNGVNKGDQISFKAKLVQEKWQDQQGQNRQAVRLQAEKVTGHLSKAEIECLKQNGFVGNQQQPNNAPNQPPQGGFSAQPNNAPNQPPQGGFSAQPNNAPNQPPQGGFGAQPNNAPNQPPQGGYGNQPFYQNQ</sequence>
<evidence type="ECO:0000313" key="5">
    <source>
        <dbReference type="EMBL" id="MBW8191283.1"/>
    </source>
</evidence>
<dbReference type="Pfam" id="PF00436">
    <property type="entry name" value="SSB"/>
    <property type="match status" value="1"/>
</dbReference>
<proteinExistence type="predicted"/>
<evidence type="ECO:0000313" key="6">
    <source>
        <dbReference type="Proteomes" id="UP001166251"/>
    </source>
</evidence>
<dbReference type="SUPFAM" id="SSF50249">
    <property type="entry name" value="Nucleic acid-binding proteins"/>
    <property type="match status" value="1"/>
</dbReference>
<evidence type="ECO:0000256" key="1">
    <source>
        <dbReference type="ARBA" id="ARBA00023125"/>
    </source>
</evidence>
<name>A0ABS7EG21_9GAMM</name>
<accession>A0ABS7EG21</accession>
<protein>
    <recommendedName>
        <fullName evidence="3">Single-stranded DNA-binding protein</fullName>
    </recommendedName>
</protein>
<dbReference type="PROSITE" id="PS50935">
    <property type="entry name" value="SSB"/>
    <property type="match status" value="1"/>
</dbReference>
<organism evidence="5 6">
    <name type="scientific">Neiella holothuriorum</name>
    <dbReference type="NCBI Taxonomy" id="2870530"/>
    <lineage>
        <taxon>Bacteria</taxon>
        <taxon>Pseudomonadati</taxon>
        <taxon>Pseudomonadota</taxon>
        <taxon>Gammaproteobacteria</taxon>
        <taxon>Alteromonadales</taxon>
        <taxon>Echinimonadaceae</taxon>
        <taxon>Neiella</taxon>
    </lineage>
</organism>
<dbReference type="EMBL" id="JAHZSS010000010">
    <property type="protein sequence ID" value="MBW8191283.1"/>
    <property type="molecule type" value="Genomic_DNA"/>
</dbReference>
<keyword evidence="1 2" id="KW-0238">DNA-binding</keyword>
<dbReference type="InterPro" id="IPR012340">
    <property type="entry name" value="NA-bd_OB-fold"/>
</dbReference>
<reference evidence="5" key="1">
    <citation type="submission" date="2021-07" db="EMBL/GenBank/DDBJ databases">
        <title>Neiella marina sp. nov., isolated from the intestinal content of sea cucumber Apostichopus japonicus.</title>
        <authorList>
            <person name="Bai X."/>
        </authorList>
    </citation>
    <scope>NUCLEOTIDE SEQUENCE</scope>
    <source>
        <strain evidence="5">126</strain>
    </source>
</reference>
<evidence type="ECO:0000256" key="4">
    <source>
        <dbReference type="SAM" id="MobiDB-lite"/>
    </source>
</evidence>
<evidence type="ECO:0000256" key="2">
    <source>
        <dbReference type="PROSITE-ProRule" id="PRU00252"/>
    </source>
</evidence>
<evidence type="ECO:0000256" key="3">
    <source>
        <dbReference type="RuleBase" id="RU000524"/>
    </source>
</evidence>
<dbReference type="RefSeq" id="WP_220103966.1">
    <property type="nucleotide sequence ID" value="NZ_JAHZSS010000010.1"/>
</dbReference>
<keyword evidence="6" id="KW-1185">Reference proteome</keyword>
<comment type="caution">
    <text evidence="5">The sequence shown here is derived from an EMBL/GenBank/DDBJ whole genome shotgun (WGS) entry which is preliminary data.</text>
</comment>
<dbReference type="GO" id="GO:0003677">
    <property type="term" value="F:DNA binding"/>
    <property type="evidence" value="ECO:0007669"/>
    <property type="project" value="UniProtKB-KW"/>
</dbReference>
<dbReference type="InterPro" id="IPR000424">
    <property type="entry name" value="Primosome_PriB/ssb"/>
</dbReference>